<evidence type="ECO:0000313" key="4">
    <source>
        <dbReference type="EMBL" id="BDS06837.1"/>
    </source>
</evidence>
<evidence type="ECO:0000256" key="2">
    <source>
        <dbReference type="SAM" id="SignalP"/>
    </source>
</evidence>
<proteinExistence type="predicted"/>
<protein>
    <recommendedName>
        <fullName evidence="3">Acetyl xylan esterase domain-containing protein</fullName>
    </recommendedName>
</protein>
<dbReference type="Gene3D" id="3.40.50.1820">
    <property type="entry name" value="alpha/beta hydrolase"/>
    <property type="match status" value="1"/>
</dbReference>
<dbReference type="InterPro" id="IPR029058">
    <property type="entry name" value="AB_hydrolase_fold"/>
</dbReference>
<gene>
    <name evidence="4" type="ORF">NT6N_18770</name>
</gene>
<feature type="domain" description="Acetyl xylan esterase" evidence="3">
    <location>
        <begin position="81"/>
        <end position="230"/>
    </location>
</feature>
<evidence type="ECO:0000259" key="3">
    <source>
        <dbReference type="Pfam" id="PF05448"/>
    </source>
</evidence>
<dbReference type="InterPro" id="IPR002471">
    <property type="entry name" value="Pept_S9_AS"/>
</dbReference>
<dbReference type="GO" id="GO:0004252">
    <property type="term" value="F:serine-type endopeptidase activity"/>
    <property type="evidence" value="ECO:0007669"/>
    <property type="project" value="InterPro"/>
</dbReference>
<keyword evidence="1" id="KW-0378">Hydrolase</keyword>
<dbReference type="GO" id="GO:0006508">
    <property type="term" value="P:proteolysis"/>
    <property type="evidence" value="ECO:0007669"/>
    <property type="project" value="InterPro"/>
</dbReference>
<name>A0AAT9FLK8_9BACT</name>
<dbReference type="AlphaFoldDB" id="A0AAT9FLK8"/>
<dbReference type="InterPro" id="IPR008391">
    <property type="entry name" value="AXE1_dom"/>
</dbReference>
<dbReference type="PROSITE" id="PS00708">
    <property type="entry name" value="PRO_ENDOPEP_SER"/>
    <property type="match status" value="1"/>
</dbReference>
<dbReference type="KEGG" id="osu:NT6N_18770"/>
<accession>A0AAT9FLK8</accession>
<reference evidence="4" key="1">
    <citation type="submission" date="2024-07" db="EMBL/GenBank/DDBJ databases">
        <title>Complete genome sequence of Verrucomicrobiaceae bacterium NT6N.</title>
        <authorList>
            <person name="Huang C."/>
            <person name="Takami H."/>
            <person name="Hamasaki K."/>
        </authorList>
    </citation>
    <scope>NUCLEOTIDE SEQUENCE</scope>
    <source>
        <strain evidence="4">NT6N</strain>
    </source>
</reference>
<organism evidence="4">
    <name type="scientific">Oceaniferula spumae</name>
    <dbReference type="NCBI Taxonomy" id="2979115"/>
    <lineage>
        <taxon>Bacteria</taxon>
        <taxon>Pseudomonadati</taxon>
        <taxon>Verrucomicrobiota</taxon>
        <taxon>Verrucomicrobiia</taxon>
        <taxon>Verrucomicrobiales</taxon>
        <taxon>Verrucomicrobiaceae</taxon>
        <taxon>Oceaniferula</taxon>
    </lineage>
</organism>
<dbReference type="EMBL" id="AP026866">
    <property type="protein sequence ID" value="BDS06837.1"/>
    <property type="molecule type" value="Genomic_DNA"/>
</dbReference>
<feature type="signal peptide" evidence="2">
    <location>
        <begin position="1"/>
        <end position="32"/>
    </location>
</feature>
<feature type="chain" id="PRO_5043434314" description="Acetyl xylan esterase domain-containing protein" evidence="2">
    <location>
        <begin position="33"/>
        <end position="426"/>
    </location>
</feature>
<dbReference type="InterPro" id="IPR050261">
    <property type="entry name" value="FrsA_esterase"/>
</dbReference>
<sequence length="426" mass="47029">MSYLMKTMKLSRLKTLTTLALCVISGAAPLIADETSLAADRKQIEQLDQLTAVPKMQAAEGFDSTPQLRAIYFDALDWKGKPTKVFAWLGLPAKTEGKVPGIVLVHGGGGTAFKNWVQMWNDKGYAAISIAVEGQIDRRPKGERKEGAYWQRHKWPGPTRQGIYGDSNVPLKEQWMYHAVADTILANSLLRSLPEVDGSKVGLMGISWGGVITSTVIGIDQRFAFAIPTYGCGNLATVENQYGRALGNNPTYKQVWDPMLRLNRATMPTLWFSWPGDKHFPMDKFAMNYGAVKGPYMVSLIPKMGHGHGPPWKKPDSYAFADSIVRDGKAWCRQTSVKRDGRTFSATFESSKPLQTATLISTTDTGITGNREWIESSASLEKKDGKWIAQAELPKGSTAWFINVHSDKLTVSSDYQEANLTTSPSK</sequence>
<dbReference type="SUPFAM" id="SSF53474">
    <property type="entry name" value="alpha/beta-Hydrolases"/>
    <property type="match status" value="1"/>
</dbReference>
<dbReference type="Pfam" id="PF05448">
    <property type="entry name" value="AXE1"/>
    <property type="match status" value="1"/>
</dbReference>
<keyword evidence="2" id="KW-0732">Signal</keyword>
<evidence type="ECO:0000256" key="1">
    <source>
        <dbReference type="ARBA" id="ARBA00022801"/>
    </source>
</evidence>
<dbReference type="PANTHER" id="PTHR22946">
    <property type="entry name" value="DIENELACTONE HYDROLASE DOMAIN-CONTAINING PROTEIN-RELATED"/>
    <property type="match status" value="1"/>
</dbReference>